<keyword evidence="3" id="KW-1185">Reference proteome</keyword>
<keyword evidence="1" id="KW-0732">Signal</keyword>
<dbReference type="RefSeq" id="WP_187562828.1">
    <property type="nucleotide sequence ID" value="NZ_JACGWS010000008.1"/>
</dbReference>
<protein>
    <recommendedName>
        <fullName evidence="4">DKNYY family protein</fullName>
    </recommendedName>
</protein>
<gene>
    <name evidence="2" type="ORF">H2O64_13985</name>
</gene>
<dbReference type="EMBL" id="JACGWS010000008">
    <property type="protein sequence ID" value="MBC8755782.1"/>
    <property type="molecule type" value="Genomic_DNA"/>
</dbReference>
<organism evidence="2 3">
    <name type="scientific">Kordia aestuariivivens</name>
    <dbReference type="NCBI Taxonomy" id="2759037"/>
    <lineage>
        <taxon>Bacteria</taxon>
        <taxon>Pseudomonadati</taxon>
        <taxon>Bacteroidota</taxon>
        <taxon>Flavobacteriia</taxon>
        <taxon>Flavobacteriales</taxon>
        <taxon>Flavobacteriaceae</taxon>
        <taxon>Kordia</taxon>
    </lineage>
</organism>
<dbReference type="Proteomes" id="UP000619238">
    <property type="component" value="Unassembled WGS sequence"/>
</dbReference>
<sequence>MKSYLLLACLVLFCISCSTDDNTIPEPEQNFHALTVGNFWVYDHYRRTAPNSDVFENINVIDSVKIVGTEEIDGNTFFKFRTRTSGNEANQAFCSPNGEHFQYYRDSLGYLVNEFGKVKFSRNDNQEFLLRGSGSFYLYTALAASNEMVSTTVGDFDCQWMEVYARQDPSVDPYPGLDRYYFSEEIGLIFNTSSFSSNPLHTVERRLIAYDVQ</sequence>
<feature type="signal peptide" evidence="1">
    <location>
        <begin position="1"/>
        <end position="20"/>
    </location>
</feature>
<evidence type="ECO:0000313" key="2">
    <source>
        <dbReference type="EMBL" id="MBC8755782.1"/>
    </source>
</evidence>
<accession>A0ABR7QB70</accession>
<proteinExistence type="predicted"/>
<evidence type="ECO:0008006" key="4">
    <source>
        <dbReference type="Google" id="ProtNLM"/>
    </source>
</evidence>
<evidence type="ECO:0000256" key="1">
    <source>
        <dbReference type="SAM" id="SignalP"/>
    </source>
</evidence>
<evidence type="ECO:0000313" key="3">
    <source>
        <dbReference type="Proteomes" id="UP000619238"/>
    </source>
</evidence>
<reference evidence="2 3" key="1">
    <citation type="submission" date="2020-07" db="EMBL/GenBank/DDBJ databases">
        <title>Description of Kordia aestuariivivens sp. nov., isolated from a tidal flat.</title>
        <authorList>
            <person name="Park S."/>
            <person name="Yoon J.-H."/>
        </authorList>
    </citation>
    <scope>NUCLEOTIDE SEQUENCE [LARGE SCALE GENOMIC DNA]</scope>
    <source>
        <strain evidence="2 3">YSTF-M3</strain>
    </source>
</reference>
<name>A0ABR7QB70_9FLAO</name>
<feature type="chain" id="PRO_5046186657" description="DKNYY family protein" evidence="1">
    <location>
        <begin position="21"/>
        <end position="213"/>
    </location>
</feature>
<comment type="caution">
    <text evidence="2">The sequence shown here is derived from an EMBL/GenBank/DDBJ whole genome shotgun (WGS) entry which is preliminary data.</text>
</comment>